<organism evidence="1 2">
    <name type="scientific">Candidatus Gottesmanbacteria bacterium GW2011_GWA1_44_24b</name>
    <dbReference type="NCBI Taxonomy" id="1618437"/>
    <lineage>
        <taxon>Bacteria</taxon>
        <taxon>Candidatus Gottesmaniibacteriota</taxon>
    </lineage>
</organism>
<dbReference type="InterPro" id="IPR042189">
    <property type="entry name" value="RNA_pol_sigma_70_r1_1_sf"/>
</dbReference>
<protein>
    <recommendedName>
        <fullName evidence="3">RNA polymerase sigma factor 70 region 1.1 domain-containing protein</fullName>
    </recommendedName>
</protein>
<dbReference type="EMBL" id="LCIQ01000035">
    <property type="protein sequence ID" value="KKT59702.1"/>
    <property type="molecule type" value="Genomic_DNA"/>
</dbReference>
<evidence type="ECO:0000313" key="2">
    <source>
        <dbReference type="Proteomes" id="UP000034521"/>
    </source>
</evidence>
<dbReference type="Gene3D" id="1.10.220.120">
    <property type="entry name" value="Sigma-70 factor, region 1.1"/>
    <property type="match status" value="1"/>
</dbReference>
<dbReference type="AlphaFoldDB" id="A0A0G1KTQ6"/>
<evidence type="ECO:0000313" key="1">
    <source>
        <dbReference type="EMBL" id="KKT59702.1"/>
    </source>
</evidence>
<comment type="caution">
    <text evidence="1">The sequence shown here is derived from an EMBL/GenBank/DDBJ whole genome shotgun (WGS) entry which is preliminary data.</text>
</comment>
<feature type="non-terminal residue" evidence="1">
    <location>
        <position position="39"/>
    </location>
</feature>
<sequence>MAKTRTISTVEELLSEGKENGFITQDDILSLFPKPEDHI</sequence>
<proteinExistence type="predicted"/>
<dbReference type="GO" id="GO:0016987">
    <property type="term" value="F:sigma factor activity"/>
    <property type="evidence" value="ECO:0007669"/>
    <property type="project" value="InterPro"/>
</dbReference>
<gene>
    <name evidence="1" type="ORF">UW52_C0035G0008</name>
</gene>
<evidence type="ECO:0008006" key="3">
    <source>
        <dbReference type="Google" id="ProtNLM"/>
    </source>
</evidence>
<accession>A0A0G1KTQ6</accession>
<reference evidence="1 2" key="1">
    <citation type="journal article" date="2015" name="Nature">
        <title>rRNA introns, odd ribosomes, and small enigmatic genomes across a large radiation of phyla.</title>
        <authorList>
            <person name="Brown C.T."/>
            <person name="Hug L.A."/>
            <person name="Thomas B.C."/>
            <person name="Sharon I."/>
            <person name="Castelle C.J."/>
            <person name="Singh A."/>
            <person name="Wilkins M.J."/>
            <person name="Williams K.H."/>
            <person name="Banfield J.F."/>
        </authorList>
    </citation>
    <scope>NUCLEOTIDE SEQUENCE [LARGE SCALE GENOMIC DNA]</scope>
</reference>
<name>A0A0G1KTQ6_9BACT</name>
<dbReference type="Proteomes" id="UP000034521">
    <property type="component" value="Unassembled WGS sequence"/>
</dbReference>